<feature type="compositionally biased region" description="Basic and acidic residues" evidence="1">
    <location>
        <begin position="149"/>
        <end position="169"/>
    </location>
</feature>
<name>A0ABM1ZM81_AEDAL</name>
<feature type="compositionally biased region" description="Basic and acidic residues" evidence="1">
    <location>
        <begin position="409"/>
        <end position="420"/>
    </location>
</feature>
<feature type="compositionally biased region" description="Acidic residues" evidence="1">
    <location>
        <begin position="18"/>
        <end position="27"/>
    </location>
</feature>
<keyword evidence="4" id="KW-1185">Reference proteome</keyword>
<feature type="compositionally biased region" description="Basic and acidic residues" evidence="1">
    <location>
        <begin position="177"/>
        <end position="189"/>
    </location>
</feature>
<feature type="compositionally biased region" description="Polar residues" evidence="1">
    <location>
        <begin position="390"/>
        <end position="406"/>
    </location>
</feature>
<feature type="region of interest" description="Disordered" evidence="1">
    <location>
        <begin position="1"/>
        <end position="420"/>
    </location>
</feature>
<dbReference type="Pfam" id="PF04774">
    <property type="entry name" value="HABP4_PAI-RBP1"/>
    <property type="match status" value="1"/>
</dbReference>
<organism evidence="3 4">
    <name type="scientific">Aedes albopictus</name>
    <name type="common">Asian tiger mosquito</name>
    <name type="synonym">Stegomyia albopicta</name>
    <dbReference type="NCBI Taxonomy" id="7160"/>
    <lineage>
        <taxon>Eukaryota</taxon>
        <taxon>Metazoa</taxon>
        <taxon>Ecdysozoa</taxon>
        <taxon>Arthropoda</taxon>
        <taxon>Hexapoda</taxon>
        <taxon>Insecta</taxon>
        <taxon>Pterygota</taxon>
        <taxon>Neoptera</taxon>
        <taxon>Endopterygota</taxon>
        <taxon>Diptera</taxon>
        <taxon>Nematocera</taxon>
        <taxon>Culicoidea</taxon>
        <taxon>Culicidae</taxon>
        <taxon>Culicinae</taxon>
        <taxon>Aedini</taxon>
        <taxon>Aedes</taxon>
        <taxon>Stegomyia</taxon>
    </lineage>
</organism>
<gene>
    <name evidence="3" type="primary">109402997</name>
</gene>
<evidence type="ECO:0000313" key="3">
    <source>
        <dbReference type="EnsemblMetazoa" id="AALFPA23_019823.P29191"/>
    </source>
</evidence>
<proteinExistence type="predicted"/>
<feature type="compositionally biased region" description="Basic and acidic residues" evidence="1">
    <location>
        <begin position="79"/>
        <end position="90"/>
    </location>
</feature>
<reference evidence="3" key="2">
    <citation type="submission" date="2025-05" db="UniProtKB">
        <authorList>
            <consortium name="EnsemblMetazoa"/>
        </authorList>
    </citation>
    <scope>IDENTIFICATION</scope>
    <source>
        <strain evidence="3">Foshan</strain>
    </source>
</reference>
<feature type="compositionally biased region" description="Polar residues" evidence="1">
    <location>
        <begin position="91"/>
        <end position="102"/>
    </location>
</feature>
<protein>
    <recommendedName>
        <fullName evidence="2">Hyaluronan/mRNA-binding protein domain-containing protein</fullName>
    </recommendedName>
</protein>
<feature type="domain" description="Hyaluronan/mRNA-binding protein" evidence="2">
    <location>
        <begin position="183"/>
        <end position="291"/>
    </location>
</feature>
<feature type="compositionally biased region" description="Basic and acidic residues" evidence="1">
    <location>
        <begin position="327"/>
        <end position="340"/>
    </location>
</feature>
<dbReference type="InterPro" id="IPR039764">
    <property type="entry name" value="HABP4/SERBP1-like"/>
</dbReference>
<reference evidence="4" key="1">
    <citation type="journal article" date="2015" name="Proc. Natl. Acad. Sci. U.S.A.">
        <title>Genome sequence of the Asian Tiger mosquito, Aedes albopictus, reveals insights into its biology, genetics, and evolution.</title>
        <authorList>
            <person name="Chen X.G."/>
            <person name="Jiang X."/>
            <person name="Gu J."/>
            <person name="Xu M."/>
            <person name="Wu Y."/>
            <person name="Deng Y."/>
            <person name="Zhang C."/>
            <person name="Bonizzoni M."/>
            <person name="Dermauw W."/>
            <person name="Vontas J."/>
            <person name="Armbruster P."/>
            <person name="Huang X."/>
            <person name="Yang Y."/>
            <person name="Zhang H."/>
            <person name="He W."/>
            <person name="Peng H."/>
            <person name="Liu Y."/>
            <person name="Wu K."/>
            <person name="Chen J."/>
            <person name="Lirakis M."/>
            <person name="Topalis P."/>
            <person name="Van Leeuwen T."/>
            <person name="Hall A.B."/>
            <person name="Jiang X."/>
            <person name="Thorpe C."/>
            <person name="Mueller R.L."/>
            <person name="Sun C."/>
            <person name="Waterhouse R.M."/>
            <person name="Yan G."/>
            <person name="Tu Z.J."/>
            <person name="Fang X."/>
            <person name="James A.A."/>
        </authorList>
    </citation>
    <scope>NUCLEOTIDE SEQUENCE [LARGE SCALE GENOMIC DNA]</scope>
    <source>
        <strain evidence="4">Foshan</strain>
    </source>
</reference>
<feature type="compositionally biased region" description="Polar residues" evidence="1">
    <location>
        <begin position="41"/>
        <end position="52"/>
    </location>
</feature>
<evidence type="ECO:0000259" key="2">
    <source>
        <dbReference type="SMART" id="SM01233"/>
    </source>
</evidence>
<feature type="compositionally biased region" description="Basic and acidic residues" evidence="1">
    <location>
        <begin position="103"/>
        <end position="126"/>
    </location>
</feature>
<feature type="compositionally biased region" description="Basic and acidic residues" evidence="1">
    <location>
        <begin position="360"/>
        <end position="381"/>
    </location>
</feature>
<dbReference type="EnsemblMetazoa" id="AALFPA23_019823.R29191">
    <property type="protein sequence ID" value="AALFPA23_019823.P29191"/>
    <property type="gene ID" value="AALFPA23_019823"/>
</dbReference>
<evidence type="ECO:0000313" key="4">
    <source>
        <dbReference type="Proteomes" id="UP000069940"/>
    </source>
</evidence>
<evidence type="ECO:0000256" key="1">
    <source>
        <dbReference type="SAM" id="MobiDB-lite"/>
    </source>
</evidence>
<sequence length="420" mass="47813">MENTSYGINVANRYDLFSIDDEGDDPFETITQKKQKTQKKPQVNPSTTTENSVAKLAVKKVKNAEKENKTTQSKTVNNENRHPDKFEEPKSSTANNNSNLHNQRGEKHGIKETQKDNIRTTREDGNKNGYPGKNSERRQINKSTYAGTENREDKNNRKNREGGNDENGPRKPQTGNKRFDVRGKREFDRQSGSNKTGVKSVEKRDGTGSHNWGSAKLDAKEFNNFQEEYMPHESEEEKGQASDQTKEEQTEQSDAKPVEEELKEMTLDEWKAQIAAARSKPQYNLRKAGEGENAAQWDKMVALDKKKSETAETEEENEIQKTGKQKQVLDIEFHFNDGRRGGLMGRPRGRGGKGTPRNPGRREGEKKDTNETRENEPEKRDRRTRPPATNDGNFKAKQSSRFNKNTAPKVDDEHDFPSLG</sequence>
<dbReference type="Proteomes" id="UP000069940">
    <property type="component" value="Unassembled WGS sequence"/>
</dbReference>
<dbReference type="SMART" id="SM01233">
    <property type="entry name" value="HABP4_PAI-RBP1"/>
    <property type="match status" value="1"/>
</dbReference>
<dbReference type="PANTHER" id="PTHR12299">
    <property type="entry name" value="HYALURONIC ACID-BINDING PROTEIN 4"/>
    <property type="match status" value="1"/>
</dbReference>
<dbReference type="InterPro" id="IPR006861">
    <property type="entry name" value="HABP4_PAIRBP1-bd"/>
</dbReference>
<feature type="compositionally biased region" description="Basic and acidic residues" evidence="1">
    <location>
        <begin position="229"/>
        <end position="271"/>
    </location>
</feature>
<dbReference type="PANTHER" id="PTHR12299:SF17">
    <property type="entry name" value="AT19571P-RELATED"/>
    <property type="match status" value="1"/>
</dbReference>
<feature type="compositionally biased region" description="Basic and acidic residues" evidence="1">
    <location>
        <begin position="301"/>
        <end position="310"/>
    </location>
</feature>
<accession>A0ABM1ZM81</accession>